<name>A0A813EE47_POLGL</name>
<organism evidence="2 4">
    <name type="scientific">Polarella glacialis</name>
    <name type="common">Dinoflagellate</name>
    <dbReference type="NCBI Taxonomy" id="89957"/>
    <lineage>
        <taxon>Eukaryota</taxon>
        <taxon>Sar</taxon>
        <taxon>Alveolata</taxon>
        <taxon>Dinophyceae</taxon>
        <taxon>Suessiales</taxon>
        <taxon>Suessiaceae</taxon>
        <taxon>Polarella</taxon>
    </lineage>
</organism>
<protein>
    <recommendedName>
        <fullName evidence="1">FORGETTER1 second zinc ribbon domain-containing protein</fullName>
    </recommendedName>
</protein>
<dbReference type="InterPro" id="IPR057025">
    <property type="entry name" value="Znr_FGT1_2"/>
</dbReference>
<dbReference type="EMBL" id="CAJNNV010010586">
    <property type="protein sequence ID" value="CAE8598804.1"/>
    <property type="molecule type" value="Genomic_DNA"/>
</dbReference>
<dbReference type="Pfam" id="PF23548">
    <property type="entry name" value="Zn_ribbon_FGT1_2"/>
    <property type="match status" value="1"/>
</dbReference>
<feature type="domain" description="FORGETTER1 second zinc ribbon" evidence="1">
    <location>
        <begin position="10"/>
        <end position="38"/>
    </location>
</feature>
<gene>
    <name evidence="2" type="ORF">PGLA1383_LOCUS17203</name>
    <name evidence="3" type="ORF">PGLA2088_LOCUS1996</name>
</gene>
<dbReference type="Proteomes" id="UP000654075">
    <property type="component" value="Unassembled WGS sequence"/>
</dbReference>
<evidence type="ECO:0000313" key="3">
    <source>
        <dbReference type="EMBL" id="CAE8639798.1"/>
    </source>
</evidence>
<proteinExistence type="predicted"/>
<evidence type="ECO:0000259" key="1">
    <source>
        <dbReference type="Pfam" id="PF23548"/>
    </source>
</evidence>
<dbReference type="OrthoDB" id="443849at2759"/>
<sequence>MEPDPTELVSCGKCSSVNSVPFGLDKFRCYKCGVSVAISRASSAACAAASPTALYYEGLQSSQGTASVQTPAVGSEAKRTEGAGTSGFFGKLQRQLDKTFFVK</sequence>
<evidence type="ECO:0000313" key="4">
    <source>
        <dbReference type="Proteomes" id="UP000654075"/>
    </source>
</evidence>
<reference evidence="2" key="1">
    <citation type="submission" date="2021-02" db="EMBL/GenBank/DDBJ databases">
        <authorList>
            <person name="Dougan E. K."/>
            <person name="Rhodes N."/>
            <person name="Thang M."/>
            <person name="Chan C."/>
        </authorList>
    </citation>
    <scope>NUCLEOTIDE SEQUENCE</scope>
</reference>
<feature type="non-terminal residue" evidence="2">
    <location>
        <position position="103"/>
    </location>
</feature>
<dbReference type="AlphaFoldDB" id="A0A813EE47"/>
<keyword evidence="4" id="KW-1185">Reference proteome</keyword>
<evidence type="ECO:0000313" key="2">
    <source>
        <dbReference type="EMBL" id="CAE8598804.1"/>
    </source>
</evidence>
<accession>A0A813EE47</accession>
<dbReference type="Proteomes" id="UP000626109">
    <property type="component" value="Unassembled WGS sequence"/>
</dbReference>
<dbReference type="EMBL" id="CAJNNW010001603">
    <property type="protein sequence ID" value="CAE8639798.1"/>
    <property type="molecule type" value="Genomic_DNA"/>
</dbReference>
<comment type="caution">
    <text evidence="2">The sequence shown here is derived from an EMBL/GenBank/DDBJ whole genome shotgun (WGS) entry which is preliminary data.</text>
</comment>